<reference evidence="4" key="1">
    <citation type="submission" date="2022-06" db="EMBL/GenBank/DDBJ databases">
        <title>Isolation of gut microbiota from human fecal samples.</title>
        <authorList>
            <person name="Pamer E.G."/>
            <person name="Barat B."/>
            <person name="Waligurski E."/>
            <person name="Medina S."/>
            <person name="Paddock L."/>
            <person name="Mostad J."/>
        </authorList>
    </citation>
    <scope>NUCLEOTIDE SEQUENCE</scope>
    <source>
        <strain evidence="4">DFI.7.96</strain>
    </source>
</reference>
<feature type="region of interest" description="Disordered" evidence="1">
    <location>
        <begin position="1323"/>
        <end position="1349"/>
    </location>
</feature>
<evidence type="ECO:0000256" key="1">
    <source>
        <dbReference type="SAM" id="MobiDB-lite"/>
    </source>
</evidence>
<feature type="region of interest" description="Disordered" evidence="1">
    <location>
        <begin position="1085"/>
        <end position="1107"/>
    </location>
</feature>
<feature type="region of interest" description="Disordered" evidence="1">
    <location>
        <begin position="961"/>
        <end position="984"/>
    </location>
</feature>
<comment type="caution">
    <text evidence="4">The sequence shown here is derived from an EMBL/GenBank/DDBJ whole genome shotgun (WGS) entry which is preliminary data.</text>
</comment>
<evidence type="ECO:0000313" key="5">
    <source>
        <dbReference type="Proteomes" id="UP001205063"/>
    </source>
</evidence>
<accession>A0AAW5KFG4</accession>
<evidence type="ECO:0000256" key="2">
    <source>
        <dbReference type="SAM" id="Phobius"/>
    </source>
</evidence>
<proteinExistence type="predicted"/>
<feature type="region of interest" description="Disordered" evidence="1">
    <location>
        <begin position="407"/>
        <end position="426"/>
    </location>
</feature>
<feature type="signal peptide" evidence="3">
    <location>
        <begin position="1"/>
        <end position="32"/>
    </location>
</feature>
<feature type="transmembrane region" description="Helical" evidence="2">
    <location>
        <begin position="1358"/>
        <end position="1376"/>
    </location>
</feature>
<name>A0AAW5KFG4_9FIRM</name>
<dbReference type="Proteomes" id="UP001205063">
    <property type="component" value="Unassembled WGS sequence"/>
</dbReference>
<gene>
    <name evidence="4" type="ORF">NE646_10445</name>
</gene>
<evidence type="ECO:0000256" key="3">
    <source>
        <dbReference type="SAM" id="SignalP"/>
    </source>
</evidence>
<keyword evidence="2" id="KW-0472">Membrane</keyword>
<keyword evidence="2" id="KW-1133">Transmembrane helix</keyword>
<protein>
    <submittedName>
        <fullName evidence="4">Uncharacterized protein</fullName>
    </submittedName>
</protein>
<keyword evidence="3" id="KW-0732">Signal</keyword>
<keyword evidence="2" id="KW-0812">Transmembrane</keyword>
<dbReference type="RefSeq" id="WP_256136440.1">
    <property type="nucleotide sequence ID" value="NZ_JANGAB010000006.1"/>
</dbReference>
<evidence type="ECO:0000313" key="4">
    <source>
        <dbReference type="EMBL" id="MCQ4950080.1"/>
    </source>
</evidence>
<organism evidence="4 5">
    <name type="scientific">Bittarella massiliensis</name>
    <name type="common">ex Durand et al. 2017</name>
    <dbReference type="NCBI Taxonomy" id="1720313"/>
    <lineage>
        <taxon>Bacteria</taxon>
        <taxon>Bacillati</taxon>
        <taxon>Bacillota</taxon>
        <taxon>Clostridia</taxon>
        <taxon>Eubacteriales</taxon>
        <taxon>Oscillospiraceae</taxon>
        <taxon>Bittarella (ex Durand et al. 2017)</taxon>
    </lineage>
</organism>
<feature type="region of interest" description="Disordered" evidence="1">
    <location>
        <begin position="844"/>
        <end position="865"/>
    </location>
</feature>
<feature type="compositionally biased region" description="Polar residues" evidence="1">
    <location>
        <begin position="1329"/>
        <end position="1338"/>
    </location>
</feature>
<dbReference type="EMBL" id="JANGAB010000006">
    <property type="protein sequence ID" value="MCQ4950080.1"/>
    <property type="molecule type" value="Genomic_DNA"/>
</dbReference>
<sequence>MYKQKRGSARKRGLGLCLAVLLCLGSFPQLQGAGTAHAASTDDYIGTNNLVDVFNWQNTTNFSPSTHGIFGNRYFLVDTSSYTPYPGVATLNYASSSLVSKVEISLEADWELSGTFDISVHDPLPALSNAAVTLAENPSSAKKFIYLSVGKANDVQGLLINRVDFSRPNANDYVARQDLPSSYFSGNKAFSVRYSCSEKKLYFTYGSYTLSSRVDDFYPGVEKLYLLITGEVTWEKTAAVPTGSKAGGTFTTAAYTSYYPEFVETKLLKANGSAFATGEIPKNGDTVIVQAKVKNINKKASSQAIPCTLKLLQGNKDYPTAGIVPLTKAQGQQIVANGQTVDGGTDIVGSGIPFKMTGAGDNTITYKAKIVNPTGAAVTVGQTIADDFFQSHRYSKAELVPAIPLVPEDPDATPDPSQPQPVPGTDYHYTRTPANKNGWNNSQVDLAFYEGTFDQFHIKKGNAVEATLQRGDAVKSYTAETSGIPLTYQAVNTANGKLSSTVNDTVKIDGTLPTLTASGNTLTAADSLSGVWKLERQDPKTGAWETAKTFSLSSSGNGSASQTFTPTQNGVYRAVDAAGNPSAATLPITVNDPPEIAVKDEPNHHSPQGPTTSVDEAGLVHAVYTDTIEEIISDPPAYGGALTGSDLRSIIEGRYQFTSHSGALSGQLVSMTQSGADISSTGLDSSTPGSCQAVYRITDQDGNTATLNLTYSFIDKPLPPTVEPNEPDDPLVGPEETVGPQENRVHHRYTAQVVELISDPPAYGGTFTAADALAYIKGHYTFAAQTGSTLGESSTMTQNGVDISATGLDSSTPGSCLITYTVADGDGNTATLELTYTFRERVEPPAIDPVDPDTPMPEPEEEVDKGGLVHQTYREQIVQIITDPPAFGGTLTADDLKAVIEGRYAFGAGTVTYAMTQNGADISAAGLPSTVPGSCLGRYTVTDGDGNSTTLELTYTFIEKPEPPAILPDDPDRPPQGPEETIAPDNTVHHRYTDTVVELISDPPAYGGHFTLGDALGYLRDHYDFAAGSASLVGHTLTMEQGGHLVVEVSSAAPGSCLITYTVTDRDGNSTTLELTYIFKDRVEPPAIDPVDPDRPPQGPEEEVDRDGLIHHTYQDKIVVPITDPPQFGGTLTPEKLRQIIEERYSFGPGEVSFTMTPDSLPSTVPGSCVGVYTVTDVLGNSTTLELTYEYVERYDPPVIEPTDPERPLPEPEEAVDPDATVHRSYQDGITELVAYPPAFGGTLSAQEALDWMRGQYQIVPGTGTHLKESVALYQDGRDITDQGFATDRPGSCLILYRVVDEYGNSSSLAFTYNLTERQVEGGDIVSDGTDSGQSSAGNGPYTGETGGRGHRQPADCWVHWLALALTAIALAYLLARKRQLDREEERTRENL</sequence>
<feature type="chain" id="PRO_5043577116" evidence="3">
    <location>
        <begin position="33"/>
        <end position="1392"/>
    </location>
</feature>